<dbReference type="Proteomes" id="UP000499080">
    <property type="component" value="Unassembled WGS sequence"/>
</dbReference>
<reference evidence="1 2" key="1">
    <citation type="journal article" date="2019" name="Sci. Rep.">
        <title>Orb-weaving spider Araneus ventricosus genome elucidates the spidroin gene catalogue.</title>
        <authorList>
            <person name="Kono N."/>
            <person name="Nakamura H."/>
            <person name="Ohtoshi R."/>
            <person name="Moran D.A.P."/>
            <person name="Shinohara A."/>
            <person name="Yoshida Y."/>
            <person name="Fujiwara M."/>
            <person name="Mori M."/>
            <person name="Tomita M."/>
            <person name="Arakawa K."/>
        </authorList>
    </citation>
    <scope>NUCLEOTIDE SEQUENCE [LARGE SCALE GENOMIC DNA]</scope>
</reference>
<accession>A0A4Y2EFW7</accession>
<sequence>MIVPLHAITDCQCKILMRIVTVWSRRLDIQPVQISTLLLHPTRIYSQPVQISTTAFALPGYKSTPAGVAMCRRVRKLVLCGSPRKSEKAEVGNLSDWICDE</sequence>
<evidence type="ECO:0000313" key="1">
    <source>
        <dbReference type="EMBL" id="GBM27149.1"/>
    </source>
</evidence>
<gene>
    <name evidence="1" type="ORF">AVEN_207484_1</name>
</gene>
<keyword evidence="2" id="KW-1185">Reference proteome</keyword>
<organism evidence="1 2">
    <name type="scientific">Araneus ventricosus</name>
    <name type="common">Orbweaver spider</name>
    <name type="synonym">Epeira ventricosa</name>
    <dbReference type="NCBI Taxonomy" id="182803"/>
    <lineage>
        <taxon>Eukaryota</taxon>
        <taxon>Metazoa</taxon>
        <taxon>Ecdysozoa</taxon>
        <taxon>Arthropoda</taxon>
        <taxon>Chelicerata</taxon>
        <taxon>Arachnida</taxon>
        <taxon>Araneae</taxon>
        <taxon>Araneomorphae</taxon>
        <taxon>Entelegynae</taxon>
        <taxon>Araneoidea</taxon>
        <taxon>Araneidae</taxon>
        <taxon>Araneus</taxon>
    </lineage>
</organism>
<protein>
    <submittedName>
        <fullName evidence="1">Uncharacterized protein</fullName>
    </submittedName>
</protein>
<name>A0A4Y2EFW7_ARAVE</name>
<evidence type="ECO:0000313" key="2">
    <source>
        <dbReference type="Proteomes" id="UP000499080"/>
    </source>
</evidence>
<dbReference type="AlphaFoldDB" id="A0A4Y2EFW7"/>
<comment type="caution">
    <text evidence="1">The sequence shown here is derived from an EMBL/GenBank/DDBJ whole genome shotgun (WGS) entry which is preliminary data.</text>
</comment>
<proteinExistence type="predicted"/>
<dbReference type="EMBL" id="BGPR01000577">
    <property type="protein sequence ID" value="GBM27149.1"/>
    <property type="molecule type" value="Genomic_DNA"/>
</dbReference>